<dbReference type="Pfam" id="PF04681">
    <property type="entry name" value="Bys1"/>
    <property type="match status" value="1"/>
</dbReference>
<dbReference type="PANTHER" id="PTHR36195:SF4">
    <property type="entry name" value="DOMAIN PROTEIN, PUTATIVE (AFU_ORTHOLOGUE AFUA_5G01990)-RELATED"/>
    <property type="match status" value="1"/>
</dbReference>
<dbReference type="AlphaFoldDB" id="A0AAV9GG78"/>
<dbReference type="EMBL" id="MU865955">
    <property type="protein sequence ID" value="KAK4446641.1"/>
    <property type="molecule type" value="Genomic_DNA"/>
</dbReference>
<name>A0AAV9GG78_9PEZI</name>
<proteinExistence type="predicted"/>
<gene>
    <name evidence="2" type="ORF">QBC34DRAFT_427957</name>
</gene>
<dbReference type="Proteomes" id="UP001321760">
    <property type="component" value="Unassembled WGS sequence"/>
</dbReference>
<sequence length="163" mass="16885">MVSTKFTLLALAATLSTAAATGSAKIINRCPTSVYLHFDGPQDHGPDTITLAAAPGSSYNEPFVQDKNPDVGRAIIITSVNPPGAAKITFAYHVANGTVFYNLSIEGGQVLPGKEIVVRSGDTGACPTISWPSGTDPNPTGQDHTKSCSADNEIVLLLCASNI</sequence>
<reference evidence="2" key="1">
    <citation type="journal article" date="2023" name="Mol. Phylogenet. Evol.">
        <title>Genome-scale phylogeny and comparative genomics of the fungal order Sordariales.</title>
        <authorList>
            <person name="Hensen N."/>
            <person name="Bonometti L."/>
            <person name="Westerberg I."/>
            <person name="Brannstrom I.O."/>
            <person name="Guillou S."/>
            <person name="Cros-Aarteil S."/>
            <person name="Calhoun S."/>
            <person name="Haridas S."/>
            <person name="Kuo A."/>
            <person name="Mondo S."/>
            <person name="Pangilinan J."/>
            <person name="Riley R."/>
            <person name="LaButti K."/>
            <person name="Andreopoulos B."/>
            <person name="Lipzen A."/>
            <person name="Chen C."/>
            <person name="Yan M."/>
            <person name="Daum C."/>
            <person name="Ng V."/>
            <person name="Clum A."/>
            <person name="Steindorff A."/>
            <person name="Ohm R.A."/>
            <person name="Martin F."/>
            <person name="Silar P."/>
            <person name="Natvig D.O."/>
            <person name="Lalanne C."/>
            <person name="Gautier V."/>
            <person name="Ament-Velasquez S.L."/>
            <person name="Kruys A."/>
            <person name="Hutchinson M.I."/>
            <person name="Powell A.J."/>
            <person name="Barry K."/>
            <person name="Miller A.N."/>
            <person name="Grigoriev I.V."/>
            <person name="Debuchy R."/>
            <person name="Gladieux P."/>
            <person name="Hiltunen Thoren M."/>
            <person name="Johannesson H."/>
        </authorList>
    </citation>
    <scope>NUCLEOTIDE SEQUENCE</scope>
    <source>
        <strain evidence="2">PSN243</strain>
    </source>
</reference>
<keyword evidence="3" id="KW-1185">Reference proteome</keyword>
<evidence type="ECO:0008006" key="4">
    <source>
        <dbReference type="Google" id="ProtNLM"/>
    </source>
</evidence>
<evidence type="ECO:0000313" key="2">
    <source>
        <dbReference type="EMBL" id="KAK4446641.1"/>
    </source>
</evidence>
<evidence type="ECO:0000313" key="3">
    <source>
        <dbReference type="Proteomes" id="UP001321760"/>
    </source>
</evidence>
<organism evidence="2 3">
    <name type="scientific">Podospora aff. communis PSN243</name>
    <dbReference type="NCBI Taxonomy" id="3040156"/>
    <lineage>
        <taxon>Eukaryota</taxon>
        <taxon>Fungi</taxon>
        <taxon>Dikarya</taxon>
        <taxon>Ascomycota</taxon>
        <taxon>Pezizomycotina</taxon>
        <taxon>Sordariomycetes</taxon>
        <taxon>Sordariomycetidae</taxon>
        <taxon>Sordariales</taxon>
        <taxon>Podosporaceae</taxon>
        <taxon>Podospora</taxon>
    </lineage>
</organism>
<keyword evidence="1" id="KW-0732">Signal</keyword>
<comment type="caution">
    <text evidence="2">The sequence shown here is derived from an EMBL/GenBank/DDBJ whole genome shotgun (WGS) entry which is preliminary data.</text>
</comment>
<evidence type="ECO:0000256" key="1">
    <source>
        <dbReference type="SAM" id="SignalP"/>
    </source>
</evidence>
<feature type="signal peptide" evidence="1">
    <location>
        <begin position="1"/>
        <end position="20"/>
    </location>
</feature>
<reference evidence="2" key="2">
    <citation type="submission" date="2023-05" db="EMBL/GenBank/DDBJ databases">
        <authorList>
            <consortium name="Lawrence Berkeley National Laboratory"/>
            <person name="Steindorff A."/>
            <person name="Hensen N."/>
            <person name="Bonometti L."/>
            <person name="Westerberg I."/>
            <person name="Brannstrom I.O."/>
            <person name="Guillou S."/>
            <person name="Cros-Aarteil S."/>
            <person name="Calhoun S."/>
            <person name="Haridas S."/>
            <person name="Kuo A."/>
            <person name="Mondo S."/>
            <person name="Pangilinan J."/>
            <person name="Riley R."/>
            <person name="Labutti K."/>
            <person name="Andreopoulos B."/>
            <person name="Lipzen A."/>
            <person name="Chen C."/>
            <person name="Yanf M."/>
            <person name="Daum C."/>
            <person name="Ng V."/>
            <person name="Clum A."/>
            <person name="Ohm R."/>
            <person name="Martin F."/>
            <person name="Silar P."/>
            <person name="Natvig D."/>
            <person name="Lalanne C."/>
            <person name="Gautier V."/>
            <person name="Ament-Velasquez S.L."/>
            <person name="Kruys A."/>
            <person name="Hutchinson M.I."/>
            <person name="Powell A.J."/>
            <person name="Barry K."/>
            <person name="Miller A.N."/>
            <person name="Grigoriev I.V."/>
            <person name="Debuchy R."/>
            <person name="Gladieux P."/>
            <person name="Thoren M.H."/>
            <person name="Johannesson H."/>
        </authorList>
    </citation>
    <scope>NUCLEOTIDE SEQUENCE</scope>
    <source>
        <strain evidence="2">PSN243</strain>
    </source>
</reference>
<feature type="chain" id="PRO_5043530050" description="Phase-specific protein" evidence="1">
    <location>
        <begin position="21"/>
        <end position="163"/>
    </location>
</feature>
<protein>
    <recommendedName>
        <fullName evidence="4">Phase-specific protein</fullName>
    </recommendedName>
</protein>
<dbReference type="InterPro" id="IPR006771">
    <property type="entry name" value="CetA-like"/>
</dbReference>
<accession>A0AAV9GG78</accession>
<dbReference type="PANTHER" id="PTHR36195">
    <property type="entry name" value="DOMAIN PROTEIN, PUTATIVE (AFU_ORTHOLOGUE AFUA_5G01990)-RELATED-RELATED"/>
    <property type="match status" value="1"/>
</dbReference>